<dbReference type="Proteomes" id="UP001652445">
    <property type="component" value="Unassembled WGS sequence"/>
</dbReference>
<evidence type="ECO:0000313" key="5">
    <source>
        <dbReference type="Proteomes" id="UP001652445"/>
    </source>
</evidence>
<gene>
    <name evidence="4" type="ORF">OB236_18660</name>
</gene>
<dbReference type="CDD" id="cd06974">
    <property type="entry name" value="TerD_like"/>
    <property type="match status" value="2"/>
</dbReference>
<dbReference type="InterPro" id="IPR051324">
    <property type="entry name" value="Stress/Tellurium_Resist"/>
</dbReference>
<name>A0ABT2UHL6_9BACL</name>
<feature type="compositionally biased region" description="Pro residues" evidence="2">
    <location>
        <begin position="196"/>
        <end position="206"/>
    </location>
</feature>
<feature type="compositionally biased region" description="Low complexity" evidence="2">
    <location>
        <begin position="217"/>
        <end position="228"/>
    </location>
</feature>
<comment type="similarity">
    <text evidence="1">Belongs to the CAPAB/TerDEXZ family.</text>
</comment>
<feature type="domain" description="TerD" evidence="3">
    <location>
        <begin position="1"/>
        <end position="184"/>
    </location>
</feature>
<dbReference type="InterPro" id="IPR003325">
    <property type="entry name" value="TerD"/>
</dbReference>
<accession>A0ABT2UHL6</accession>
<comment type="caution">
    <text evidence="4">The sequence shown here is derived from an EMBL/GenBank/DDBJ whole genome shotgun (WGS) entry which is preliminary data.</text>
</comment>
<dbReference type="RefSeq" id="WP_262685332.1">
    <property type="nucleotide sequence ID" value="NZ_JAOQIO010000077.1"/>
</dbReference>
<evidence type="ECO:0000256" key="1">
    <source>
        <dbReference type="ARBA" id="ARBA00008775"/>
    </source>
</evidence>
<organism evidence="4 5">
    <name type="scientific">Paenibacillus baimaensis</name>
    <dbReference type="NCBI Taxonomy" id="2982185"/>
    <lineage>
        <taxon>Bacteria</taxon>
        <taxon>Bacillati</taxon>
        <taxon>Bacillota</taxon>
        <taxon>Bacilli</taxon>
        <taxon>Bacillales</taxon>
        <taxon>Paenibacillaceae</taxon>
        <taxon>Paenibacillus</taxon>
    </lineage>
</organism>
<protein>
    <submittedName>
        <fullName evidence="4">TerD domain-containing protein</fullName>
    </submittedName>
</protein>
<feature type="compositionally biased region" description="Pro residues" evidence="2">
    <location>
        <begin position="248"/>
        <end position="259"/>
    </location>
</feature>
<dbReference type="PANTHER" id="PTHR32097:SF4">
    <property type="entry name" value="GENERAL STRESS PROTEIN 16U"/>
    <property type="match status" value="1"/>
</dbReference>
<evidence type="ECO:0000313" key="4">
    <source>
        <dbReference type="EMBL" id="MCU6794129.1"/>
    </source>
</evidence>
<dbReference type="Gene3D" id="2.60.60.30">
    <property type="entry name" value="sav2460 like domains"/>
    <property type="match status" value="2"/>
</dbReference>
<dbReference type="PIRSF" id="PIRSF037118">
    <property type="entry name" value="Tellurite_resistance_TerA"/>
    <property type="match status" value="1"/>
</dbReference>
<feature type="region of interest" description="Disordered" evidence="2">
    <location>
        <begin position="194"/>
        <end position="261"/>
    </location>
</feature>
<dbReference type="EMBL" id="JAOQIO010000077">
    <property type="protein sequence ID" value="MCU6794129.1"/>
    <property type="molecule type" value="Genomic_DNA"/>
</dbReference>
<evidence type="ECO:0000256" key="2">
    <source>
        <dbReference type="SAM" id="MobiDB-lite"/>
    </source>
</evidence>
<proteinExistence type="inferred from homology"/>
<dbReference type="PANTHER" id="PTHR32097">
    <property type="entry name" value="CAMP-BINDING PROTEIN 1-RELATED"/>
    <property type="match status" value="1"/>
</dbReference>
<dbReference type="Pfam" id="PF02342">
    <property type="entry name" value="TerD"/>
    <property type="match status" value="1"/>
</dbReference>
<keyword evidence="5" id="KW-1185">Reference proteome</keyword>
<sequence length="460" mass="50103">MAISVVKGQKADLTKNNPSLTQVIIGMGWRNANGVDLDFSAFVLGANGKVSRDEDLIFYGNPVGANHAVSLTTGDKRNMAGLTDREQVTIQLGNVPAQYSKIAFTLTVYEGEKRKQNFAQVDDAYIRIMDPASGSELLRYNLGKDFSVETAVVVGELYRYNSDWKFNAIGSGYSGGLGALCNSFGIEVKEEEIKAPTPPTPQPPPIVQADKPPANNPPLNLNRPSQQPNNPPQQQPLNLNRPSREPAQIPPAPTVPPAANPINLNKIELKKRGDTINLQKNSGSLGEILVNLNWDQKKKSGWFGGSSNLDLDLACLYELKNGSKGVVQALGNSFGSLTRAPYISLDGDDRTGTVKSGENLRINGNMLKEFKRILVFAFIYEGAANWAEANGVVTIKQSGGPDIEVRMDEHEKNKGMCAIALIQNVNDQTLSIEKLVSYYAGHAKMDEAYKWGLRWVAGSK</sequence>
<reference evidence="4 5" key="1">
    <citation type="submission" date="2022-09" db="EMBL/GenBank/DDBJ databases">
        <authorList>
            <person name="Han X.L."/>
            <person name="Wang Q."/>
            <person name="Lu T."/>
        </authorList>
    </citation>
    <scope>NUCLEOTIDE SEQUENCE [LARGE SCALE GENOMIC DNA]</scope>
    <source>
        <strain evidence="4 5">WQ 127069</strain>
    </source>
</reference>
<evidence type="ECO:0000259" key="3">
    <source>
        <dbReference type="Pfam" id="PF02342"/>
    </source>
</evidence>
<dbReference type="InterPro" id="IPR017115">
    <property type="entry name" value="Tellurite_resistance_TerA"/>
</dbReference>